<comment type="caution">
    <text evidence="17">The sequence shown here is derived from an EMBL/GenBank/DDBJ whole genome shotgun (WGS) entry which is preliminary data.</text>
</comment>
<dbReference type="InterPro" id="IPR024571">
    <property type="entry name" value="ERAP1-like_C_dom"/>
</dbReference>
<dbReference type="PANTHER" id="PTHR11533">
    <property type="entry name" value="PROTEASE M1 ZINC METALLOPROTEASE"/>
    <property type="match status" value="1"/>
</dbReference>
<dbReference type="SUPFAM" id="SSF63737">
    <property type="entry name" value="Leukotriene A4 hydrolase N-terminal domain"/>
    <property type="match status" value="1"/>
</dbReference>
<evidence type="ECO:0000256" key="9">
    <source>
        <dbReference type="ARBA" id="ARBA00022801"/>
    </source>
</evidence>
<dbReference type="EC" id="3.4.11.2" evidence="4"/>
<evidence type="ECO:0000256" key="2">
    <source>
        <dbReference type="ARBA" id="ARBA00001947"/>
    </source>
</evidence>
<evidence type="ECO:0000256" key="4">
    <source>
        <dbReference type="ARBA" id="ARBA00012564"/>
    </source>
</evidence>
<dbReference type="Gene3D" id="2.60.40.1730">
    <property type="entry name" value="tricorn interacting facor f3 domain"/>
    <property type="match status" value="1"/>
</dbReference>
<keyword evidence="8" id="KW-0479">Metal-binding</keyword>
<dbReference type="InterPro" id="IPR001930">
    <property type="entry name" value="Peptidase_M1"/>
</dbReference>
<evidence type="ECO:0000256" key="13">
    <source>
        <dbReference type="ARBA" id="ARBA00031533"/>
    </source>
</evidence>
<dbReference type="GO" id="GO:0005737">
    <property type="term" value="C:cytoplasm"/>
    <property type="evidence" value="ECO:0007669"/>
    <property type="project" value="TreeGrafter"/>
</dbReference>
<dbReference type="RefSeq" id="WP_123739727.1">
    <property type="nucleotide sequence ID" value="NZ_CALFQU010000011.1"/>
</dbReference>
<dbReference type="EMBL" id="RKHQ01000001">
    <property type="protein sequence ID" value="ROR97726.1"/>
    <property type="molecule type" value="Genomic_DNA"/>
</dbReference>
<evidence type="ECO:0000259" key="15">
    <source>
        <dbReference type="Pfam" id="PF11838"/>
    </source>
</evidence>
<keyword evidence="9" id="KW-0378">Hydrolase</keyword>
<reference evidence="17 18" key="1">
    <citation type="submission" date="2018-11" db="EMBL/GenBank/DDBJ databases">
        <title>Sequencing the genomes of 1000 actinobacteria strains.</title>
        <authorList>
            <person name="Klenk H.-P."/>
        </authorList>
    </citation>
    <scope>NUCLEOTIDE SEQUENCE [LARGE SCALE GENOMIC DNA]</scope>
    <source>
        <strain evidence="17 18">DSM 13521</strain>
    </source>
</reference>
<dbReference type="GO" id="GO:0008270">
    <property type="term" value="F:zinc ion binding"/>
    <property type="evidence" value="ECO:0007669"/>
    <property type="project" value="InterPro"/>
</dbReference>
<keyword evidence="18" id="KW-1185">Reference proteome</keyword>
<evidence type="ECO:0000256" key="7">
    <source>
        <dbReference type="ARBA" id="ARBA00022670"/>
    </source>
</evidence>
<dbReference type="CDD" id="cd09602">
    <property type="entry name" value="M1_APN"/>
    <property type="match status" value="1"/>
</dbReference>
<dbReference type="PRINTS" id="PR00756">
    <property type="entry name" value="ALADIPTASE"/>
</dbReference>
<dbReference type="OrthoDB" id="100605at2"/>
<dbReference type="Pfam" id="PF01433">
    <property type="entry name" value="Peptidase_M1"/>
    <property type="match status" value="1"/>
</dbReference>
<dbReference type="GO" id="GO:0016020">
    <property type="term" value="C:membrane"/>
    <property type="evidence" value="ECO:0007669"/>
    <property type="project" value="TreeGrafter"/>
</dbReference>
<organism evidence="17 18">
    <name type="scientific">Salana multivorans</name>
    <dbReference type="NCBI Taxonomy" id="120377"/>
    <lineage>
        <taxon>Bacteria</taxon>
        <taxon>Bacillati</taxon>
        <taxon>Actinomycetota</taxon>
        <taxon>Actinomycetes</taxon>
        <taxon>Micrococcales</taxon>
        <taxon>Beutenbergiaceae</taxon>
        <taxon>Salana</taxon>
    </lineage>
</organism>
<evidence type="ECO:0000313" key="18">
    <source>
        <dbReference type="Proteomes" id="UP000275356"/>
    </source>
</evidence>
<dbReference type="GO" id="GO:0016285">
    <property type="term" value="F:alanyl aminopeptidase activity"/>
    <property type="evidence" value="ECO:0007669"/>
    <property type="project" value="UniProtKB-EC"/>
</dbReference>
<dbReference type="GO" id="GO:0043171">
    <property type="term" value="P:peptide catabolic process"/>
    <property type="evidence" value="ECO:0007669"/>
    <property type="project" value="TreeGrafter"/>
</dbReference>
<dbReference type="AlphaFoldDB" id="A0A3N2DD79"/>
<sequence>MPGQNLTRVEAQQRAATVTTHSYEIALDLTGGAETFRSTSRVRFSATPGASTFIDLVAPHVESVRLNGRDLDPAQVFADSRIALADLEADNELVVVADCAYMNTGEGLHRFVDPVDGEVYLYSQFEVPDSRRVFAVFEQPDLKAVFTFDVTAPKHWTVVSNALVADVEPHGEDASRWHFQDTEVISSYITAIVAGPYRGGEGTIRSIDGRELPARVLCRASLAEHLDVENILEITQQGFTFYENAFDRPYPFTKYDQLFVPEFNAGAMENAGAVTFLERYVFRSKVTGAMIERRAITILHELAHMWFGDLVTMRWWNDLWLNESFAEYASTLAAAEATRFTNAWTTFNSLEKSWAYRQDQLPSTHPIVAPINDLEDVQVNFDGITYAKGASVLRQLVAWVGTSEFLAGVAAYLRKHGGGNTELNDLLVELEATSGRELSSWSKLWLETAGVNTLTPVIETDEAGVITSFAVRQTAPEQWPTLRPHRLGIGFYDVTESESDDGADSARLRRTRYEEVDVDGELTPIPALVGATRPDLVLLNDDDLAYAKIRLDEASLDTALAHLRDFADSLPRALVWSAAWDMTRDGEWPAGSFVELVLGNIGAETDSTVVMMLLRQLVTSLDAYVDPAVSEAATVEAADRLWELLGTVEPGGDLQFQLAKAYAQLARTPEQLARLAGLRSGELTVPGLDVDVDLAWELLAGLASAGAVGVADLDAALAADNTATGAQALAQAKAALPVPAGKEETWTAVVERDELPNAVQAATIAGFTRSHDPSLLVPFAQRYFDVLERVWEGKTNEMAQNIVVGLYPSELADIDGSSGVDVLALTDAFLDGLGDRTPALRRLVVEAADGVRRQLRVQQADRDAR</sequence>
<keyword evidence="10" id="KW-0862">Zinc</keyword>
<feature type="domain" description="Peptidase M1 membrane alanine aminopeptidase" evidence="14">
    <location>
        <begin position="232"/>
        <end position="445"/>
    </location>
</feature>
<evidence type="ECO:0000256" key="6">
    <source>
        <dbReference type="ARBA" id="ARBA00022438"/>
    </source>
</evidence>
<dbReference type="FunFam" id="2.60.40.1730:FF:000010">
    <property type="entry name" value="Putative aminopeptidase N"/>
    <property type="match status" value="1"/>
</dbReference>
<dbReference type="InterPro" id="IPR042097">
    <property type="entry name" value="Aminopeptidase_N-like_N_sf"/>
</dbReference>
<dbReference type="NCBIfam" id="TIGR02412">
    <property type="entry name" value="pepN_strep_liv"/>
    <property type="match status" value="1"/>
</dbReference>
<keyword evidence="7" id="KW-0645">Protease</keyword>
<dbReference type="Gene3D" id="1.10.390.10">
    <property type="entry name" value="Neutral Protease Domain 2"/>
    <property type="match status" value="1"/>
</dbReference>
<protein>
    <recommendedName>
        <fullName evidence="5">Aminopeptidase N</fullName>
        <ecNumber evidence="4">3.4.11.2</ecNumber>
    </recommendedName>
    <alternativeName>
        <fullName evidence="12">Alanine aminopeptidase</fullName>
    </alternativeName>
    <alternativeName>
        <fullName evidence="13">Lysyl aminopeptidase</fullName>
    </alternativeName>
</protein>
<dbReference type="InterPro" id="IPR014782">
    <property type="entry name" value="Peptidase_M1_dom"/>
</dbReference>
<name>A0A3N2DD79_9MICO</name>
<dbReference type="GO" id="GO:0042277">
    <property type="term" value="F:peptide binding"/>
    <property type="evidence" value="ECO:0007669"/>
    <property type="project" value="TreeGrafter"/>
</dbReference>
<accession>A0A3N2DD79</accession>
<evidence type="ECO:0000256" key="10">
    <source>
        <dbReference type="ARBA" id="ARBA00022833"/>
    </source>
</evidence>
<dbReference type="SUPFAM" id="SSF55486">
    <property type="entry name" value="Metalloproteases ('zincins'), catalytic domain"/>
    <property type="match status" value="1"/>
</dbReference>
<proteinExistence type="inferred from homology"/>
<dbReference type="GO" id="GO:0006508">
    <property type="term" value="P:proteolysis"/>
    <property type="evidence" value="ECO:0007669"/>
    <property type="project" value="UniProtKB-KW"/>
</dbReference>
<evidence type="ECO:0000259" key="16">
    <source>
        <dbReference type="Pfam" id="PF17900"/>
    </source>
</evidence>
<keyword evidence="11" id="KW-0482">Metalloprotease</keyword>
<comment type="catalytic activity">
    <reaction evidence="1">
        <text>Release of an N-terminal amino acid, Xaa-|-Yaa- from a peptide, amide or arylamide. Xaa is preferably Ala, but may be most amino acids including Pro (slow action). When a terminal hydrophobic residue is followed by a prolyl residue, the two may be released as an intact Xaa-Pro dipeptide.</text>
        <dbReference type="EC" id="3.4.11.2"/>
    </reaction>
</comment>
<dbReference type="InterPro" id="IPR045357">
    <property type="entry name" value="Aminopeptidase_N-like_N"/>
</dbReference>
<evidence type="ECO:0000256" key="11">
    <source>
        <dbReference type="ARBA" id="ARBA00023049"/>
    </source>
</evidence>
<feature type="domain" description="Aminopeptidase N-like N-terminal" evidence="16">
    <location>
        <begin position="117"/>
        <end position="189"/>
    </location>
</feature>
<evidence type="ECO:0000256" key="8">
    <source>
        <dbReference type="ARBA" id="ARBA00022723"/>
    </source>
</evidence>
<dbReference type="GO" id="GO:0005615">
    <property type="term" value="C:extracellular space"/>
    <property type="evidence" value="ECO:0007669"/>
    <property type="project" value="TreeGrafter"/>
</dbReference>
<evidence type="ECO:0000256" key="5">
    <source>
        <dbReference type="ARBA" id="ARBA00015611"/>
    </source>
</evidence>
<evidence type="ECO:0000256" key="1">
    <source>
        <dbReference type="ARBA" id="ARBA00000098"/>
    </source>
</evidence>
<dbReference type="InterPro" id="IPR027268">
    <property type="entry name" value="Peptidase_M4/M1_CTD_sf"/>
</dbReference>
<keyword evidence="6 17" id="KW-0031">Aminopeptidase</keyword>
<dbReference type="PANTHER" id="PTHR11533:SF174">
    <property type="entry name" value="PUROMYCIN-SENSITIVE AMINOPEPTIDASE-RELATED"/>
    <property type="match status" value="1"/>
</dbReference>
<gene>
    <name evidence="17" type="ORF">EDD28_2332</name>
</gene>
<comment type="cofactor">
    <cofactor evidence="2">
        <name>Zn(2+)</name>
        <dbReference type="ChEBI" id="CHEBI:29105"/>
    </cofactor>
</comment>
<evidence type="ECO:0000259" key="14">
    <source>
        <dbReference type="Pfam" id="PF01433"/>
    </source>
</evidence>
<dbReference type="GO" id="GO:0070006">
    <property type="term" value="F:metalloaminopeptidase activity"/>
    <property type="evidence" value="ECO:0007669"/>
    <property type="project" value="TreeGrafter"/>
</dbReference>
<dbReference type="InterPro" id="IPR012778">
    <property type="entry name" value="Pept_M1_aminopeptidase"/>
</dbReference>
<evidence type="ECO:0000313" key="17">
    <source>
        <dbReference type="EMBL" id="ROR97726.1"/>
    </source>
</evidence>
<dbReference type="FunFam" id="1.10.390.10:FF:000004">
    <property type="entry name" value="Aminopeptidase N"/>
    <property type="match status" value="1"/>
</dbReference>
<dbReference type="Pfam" id="PF17900">
    <property type="entry name" value="Peptidase_M1_N"/>
    <property type="match status" value="1"/>
</dbReference>
<dbReference type="Proteomes" id="UP000275356">
    <property type="component" value="Unassembled WGS sequence"/>
</dbReference>
<evidence type="ECO:0000256" key="3">
    <source>
        <dbReference type="ARBA" id="ARBA00010136"/>
    </source>
</evidence>
<evidence type="ECO:0000256" key="12">
    <source>
        <dbReference type="ARBA" id="ARBA00029811"/>
    </source>
</evidence>
<comment type="similarity">
    <text evidence="3">Belongs to the peptidase M1 family.</text>
</comment>
<dbReference type="Pfam" id="PF11838">
    <property type="entry name" value="ERAP1_C"/>
    <property type="match status" value="1"/>
</dbReference>
<dbReference type="InterPro" id="IPR050344">
    <property type="entry name" value="Peptidase_M1_aminopeptidases"/>
</dbReference>
<feature type="domain" description="ERAP1-like C-terminal" evidence="15">
    <location>
        <begin position="536"/>
        <end position="853"/>
    </location>
</feature>